<evidence type="ECO:0000256" key="2">
    <source>
        <dbReference type="ARBA" id="ARBA00022573"/>
    </source>
</evidence>
<evidence type="ECO:0000256" key="1">
    <source>
        <dbReference type="ARBA" id="ARBA00004953"/>
    </source>
</evidence>
<dbReference type="Gene3D" id="3.40.50.300">
    <property type="entry name" value="P-loop containing nucleotide triphosphate hydrolases"/>
    <property type="match status" value="1"/>
</dbReference>
<dbReference type="GO" id="GO:0015420">
    <property type="term" value="F:ABC-type vitamin B12 transporter activity"/>
    <property type="evidence" value="ECO:0007669"/>
    <property type="project" value="UniProtKB-UniRule"/>
</dbReference>
<dbReference type="PANTHER" id="PTHR21343:SF1">
    <property type="entry name" value="COBYRIC ACID SYNTHASE"/>
    <property type="match status" value="1"/>
</dbReference>
<evidence type="ECO:0000256" key="4">
    <source>
        <dbReference type="HAMAP-Rule" id="MF_00028"/>
    </source>
</evidence>
<comment type="pathway">
    <text evidence="1 4">Cofactor biosynthesis; adenosylcobalamin biosynthesis.</text>
</comment>
<dbReference type="EMBL" id="CP020814">
    <property type="protein sequence ID" value="ARK30010.1"/>
    <property type="molecule type" value="Genomic_DNA"/>
</dbReference>
<dbReference type="PANTHER" id="PTHR21343">
    <property type="entry name" value="DETHIOBIOTIN SYNTHETASE"/>
    <property type="match status" value="1"/>
</dbReference>
<dbReference type="Pfam" id="PF07685">
    <property type="entry name" value="GATase_3"/>
    <property type="match status" value="1"/>
</dbReference>
<feature type="domain" description="CobB/CobQ-like glutamine amidotransferase" evidence="6">
    <location>
        <begin position="257"/>
        <end position="443"/>
    </location>
</feature>
<dbReference type="SUPFAM" id="SSF52317">
    <property type="entry name" value="Class I glutamine amidotransferase-like"/>
    <property type="match status" value="1"/>
</dbReference>
<dbReference type="CDD" id="cd01750">
    <property type="entry name" value="GATase1_CobQ"/>
    <property type="match status" value="1"/>
</dbReference>
<organism evidence="7 8">
    <name type="scientific">Halalkalibacter krulwichiae</name>
    <dbReference type="NCBI Taxonomy" id="199441"/>
    <lineage>
        <taxon>Bacteria</taxon>
        <taxon>Bacillati</taxon>
        <taxon>Bacillota</taxon>
        <taxon>Bacilli</taxon>
        <taxon>Bacillales</taxon>
        <taxon>Bacillaceae</taxon>
        <taxon>Halalkalibacter</taxon>
    </lineage>
</organism>
<dbReference type="InterPro" id="IPR029062">
    <property type="entry name" value="Class_I_gatase-like"/>
</dbReference>
<sequence>MKKAVPLMIQGTHSDAGKSALVTALCRIFVQDGFKTAPYKSQNMALNSYITLDGKEIGRAQGVQAEAAGIAATTDMNPILIKPTGEYKSQIVVHGAPYKNMQAGAYREEFYDQGLQIIEQSYSRLANQFERIVIEGAGSPAEINLNDRELVNMRVAQIANAPVILVGDIEKGGVFASLVGTLQLLHPEDRKRVVGVFINKFRGDVTLLEPGLTWFEEYTGVPVLGVIPYIHDLMIEAEDSVVLSKYSTNQDDSKEIDIAVIRFPMISNFTDVDPFFNEPDCHVRFVKKAEELGEPDLVILPGSKNTIEDMMFIDNNGLSNQILQLAEKGVTMIVGICGGYQMLGNTIDDKYRVESTHSEKAGLGLIPMKTSLTQKKMTVQSEGVAELGEQKISVTGYEIHMGESHYQHTHTPFIRLADRVDGYISSSKALIGTYFHGIFHNDQLREVLLNEIRRKKGLDLVHNRVSFAQKKEEGFELLAKVVRENIKLDRINEVMIQFQRHTN</sequence>
<comment type="function">
    <text evidence="4">Catalyzes amidations at positions B, D, E, and G on adenosylcobyrinic A,C-diamide. NH(2) groups are provided by glutamine, and one molecule of ATP is hydrogenolyzed for each amidation.</text>
</comment>
<reference evidence="7 8" key="1">
    <citation type="submission" date="2017-04" db="EMBL/GenBank/DDBJ databases">
        <title>Bacillus krulwichiae AM31D Genome sequencing and assembly.</title>
        <authorList>
            <person name="Krulwich T.A."/>
            <person name="Anastor L."/>
            <person name="Ehrlich R."/>
            <person name="Ehrlich G.D."/>
            <person name="Janto B."/>
        </authorList>
    </citation>
    <scope>NUCLEOTIDE SEQUENCE [LARGE SCALE GENOMIC DNA]</scope>
    <source>
        <strain evidence="7 8">AM31D</strain>
    </source>
</reference>
<dbReference type="STRING" id="199441.BkAM31D_09135"/>
<evidence type="ECO:0000259" key="5">
    <source>
        <dbReference type="Pfam" id="PF01656"/>
    </source>
</evidence>
<dbReference type="GO" id="GO:0009236">
    <property type="term" value="P:cobalamin biosynthetic process"/>
    <property type="evidence" value="ECO:0007669"/>
    <property type="project" value="UniProtKB-UniRule"/>
</dbReference>
<feature type="domain" description="CobQ/CobB/MinD/ParA nucleotide binding" evidence="5">
    <location>
        <begin position="7"/>
        <end position="234"/>
    </location>
</feature>
<evidence type="ECO:0000256" key="3">
    <source>
        <dbReference type="ARBA" id="ARBA00022962"/>
    </source>
</evidence>
<evidence type="ECO:0000259" key="6">
    <source>
        <dbReference type="Pfam" id="PF07685"/>
    </source>
</evidence>
<dbReference type="RefSeq" id="WP_066151965.1">
    <property type="nucleotide sequence ID" value="NZ_CP020814.1"/>
</dbReference>
<dbReference type="InterPro" id="IPR004459">
    <property type="entry name" value="CobQ_synth"/>
</dbReference>
<dbReference type="CDD" id="cd05389">
    <property type="entry name" value="CobQ_N"/>
    <property type="match status" value="1"/>
</dbReference>
<dbReference type="InterPro" id="IPR002586">
    <property type="entry name" value="CobQ/CobB/MinD/ParA_Nub-bd_dom"/>
</dbReference>
<dbReference type="KEGG" id="bkw:BkAM31D_09135"/>
<comment type="similarity">
    <text evidence="4">Belongs to the CobB/CobQ family. CobQ subfamily.</text>
</comment>
<evidence type="ECO:0000313" key="7">
    <source>
        <dbReference type="EMBL" id="ARK30010.1"/>
    </source>
</evidence>
<dbReference type="GO" id="GO:0003824">
    <property type="term" value="F:catalytic activity"/>
    <property type="evidence" value="ECO:0007669"/>
    <property type="project" value="InterPro"/>
</dbReference>
<dbReference type="InterPro" id="IPR033949">
    <property type="entry name" value="CobQ_GATase1"/>
</dbReference>
<dbReference type="Proteomes" id="UP000193006">
    <property type="component" value="Chromosome"/>
</dbReference>
<protein>
    <recommendedName>
        <fullName evidence="4">Cobyric acid synthase</fullName>
    </recommendedName>
</protein>
<name>A0A1X9MBN9_9BACI</name>
<dbReference type="InterPro" id="IPR027417">
    <property type="entry name" value="P-loop_NTPase"/>
</dbReference>
<evidence type="ECO:0000313" key="8">
    <source>
        <dbReference type="Proteomes" id="UP000193006"/>
    </source>
</evidence>
<dbReference type="NCBIfam" id="TIGR00313">
    <property type="entry name" value="cobQ"/>
    <property type="match status" value="1"/>
</dbReference>
<feature type="active site" evidence="4">
    <location>
        <position position="436"/>
    </location>
</feature>
<dbReference type="NCBIfam" id="NF001989">
    <property type="entry name" value="PRK00784.1"/>
    <property type="match status" value="1"/>
</dbReference>
<dbReference type="PROSITE" id="PS51274">
    <property type="entry name" value="GATASE_COBBQ"/>
    <property type="match status" value="1"/>
</dbReference>
<dbReference type="InterPro" id="IPR047045">
    <property type="entry name" value="CobQ_N"/>
</dbReference>
<accession>A0A1X9MBN9</accession>
<dbReference type="HAMAP" id="MF_00028">
    <property type="entry name" value="CobQ"/>
    <property type="match status" value="1"/>
</dbReference>
<keyword evidence="3 4" id="KW-0315">Glutamine amidotransferase</keyword>
<dbReference type="PROSITE" id="PS51273">
    <property type="entry name" value="GATASE_TYPE_1"/>
    <property type="match status" value="1"/>
</dbReference>
<feature type="active site" description="Nucleophile" evidence="4">
    <location>
        <position position="337"/>
    </location>
</feature>
<dbReference type="Gene3D" id="3.40.50.880">
    <property type="match status" value="1"/>
</dbReference>
<dbReference type="AlphaFoldDB" id="A0A1X9MBN9"/>
<dbReference type="SUPFAM" id="SSF52540">
    <property type="entry name" value="P-loop containing nucleoside triphosphate hydrolases"/>
    <property type="match status" value="1"/>
</dbReference>
<dbReference type="Pfam" id="PF01656">
    <property type="entry name" value="CbiA"/>
    <property type="match status" value="1"/>
</dbReference>
<dbReference type="InterPro" id="IPR011698">
    <property type="entry name" value="GATase_3"/>
</dbReference>
<gene>
    <name evidence="4 7" type="primary">cobQ</name>
    <name evidence="7" type="ORF">BkAM31D_09135</name>
</gene>
<dbReference type="UniPathway" id="UPA00148"/>
<keyword evidence="2 4" id="KW-0169">Cobalamin biosynthesis</keyword>
<proteinExistence type="inferred from homology"/>
<keyword evidence="8" id="KW-1185">Reference proteome</keyword>